<gene>
    <name evidence="1" type="primary">PAN1</name>
    <name evidence="1" type="ORF">EV182_000071</name>
</gene>
<accession>A0ACC1HXK3</accession>
<name>A0ACC1HXK3_9FUNG</name>
<proteinExistence type="predicted"/>
<keyword evidence="2" id="KW-1185">Reference proteome</keyword>
<reference evidence="1" key="1">
    <citation type="submission" date="2022-06" db="EMBL/GenBank/DDBJ databases">
        <title>Phylogenomic reconstructions and comparative analyses of Kickxellomycotina fungi.</title>
        <authorList>
            <person name="Reynolds N.K."/>
            <person name="Stajich J.E."/>
            <person name="Barry K."/>
            <person name="Grigoriev I.V."/>
            <person name="Crous P."/>
            <person name="Smith M.E."/>
        </authorList>
    </citation>
    <scope>NUCLEOTIDE SEQUENCE</scope>
    <source>
        <strain evidence="1">RSA 2271</strain>
    </source>
</reference>
<dbReference type="EMBL" id="JAMZIH010000002">
    <property type="protein sequence ID" value="KAJ1680416.1"/>
    <property type="molecule type" value="Genomic_DNA"/>
</dbReference>
<protein>
    <submittedName>
        <fullName evidence="1">Actin organization and endocytosis protein</fullName>
    </submittedName>
</protein>
<sequence length="1054" mass="115568">MSGHISLSFIQPQALERYVKAFQAVAGSPDAKTVSGPAASSMLAKSGLSKSVLHSIWELADIRRSGNLALPEFALAMFLVEAKLHNKAVPAQLPPNIYNEVVQATRSILPSSLGPIGFAVSQQQQQQQHQLSVVVDATTNLEEPEADFESRFPTVNPLDPDASNIAVEIAGSSIPGRLTDPGIALSDKVIEDPLANKAIPGLNFSFEADLLGKRAGESEHKWAISPQEKAQYEVIFRKWDPNHRGFLSGTQAREVFMQSGLSNKELGQIWQLADIHNQGKLNLDEFSVAMHLIFRRLAGQPIPRQLPPDLVPKSSHDIDVSLMSIKEQLMFGKVSASLKSAGPSSTSVPRSDSSRPTSLASRQIETIYNDNEDDIPVYRSSHRRRQREARRGSQDASDAFDNSPYNPHNDALSAFSREFSTSASAANSVDELKGLIELRNKELSEAKEQLAMEHTQAAQARVTDRWKVDELKQQIRDLHINTPRLEDVIQQLSSPELQEKIVMRSKRLSLIGEIKSTIRRVPSLVEDYEAISRKLFQARNELIETRRQQAERSSVVSDGSGDGQQVMQARAAQLLAQRMQALTGKTFNPAGSGSSKGGSISDYHKELELSRKTHRQELEKLYGIKSELQRVQQRLKELEAKAGGTSGLVDSDRTWERATGPHSEAIKSLIDELSALRPVPLSALFDKETAVATSLRTGDAGREEMPVAEQLARAISSEDREQILKNLASQRIQDRMQALHSQRSMARGDTMPSSAQAPPSNPFEHALSPMSPFSSGALPERDGRGSEREANEGDNISSIGTSDHSDSEFDGTSAGDTPQKYGTPRSDMPPSELASAGRSSARTPGHSGFGFLEHDFYAHRNKSEDEDSLSTSSSSSSSSLSSGEDWFDSQKLGNAQDKYEVPDSLLEKLNLMSAEVRRTTTSDSNSGDAVSAHTESQSSPVERPKSKSPLSEAFQDVQQTLSSKLFGSGEEKKGKTLHQHLQQEYQEPSSGGNADDDDDDDSWTDASFSYSENSTPVHVDLDDISSSSRSQQQQQKSEALLSSINPNNPFARRI</sequence>
<evidence type="ECO:0000313" key="2">
    <source>
        <dbReference type="Proteomes" id="UP001145114"/>
    </source>
</evidence>
<comment type="caution">
    <text evidence="1">The sequence shown here is derived from an EMBL/GenBank/DDBJ whole genome shotgun (WGS) entry which is preliminary data.</text>
</comment>
<organism evidence="1 2">
    <name type="scientific">Spiromyces aspiralis</name>
    <dbReference type="NCBI Taxonomy" id="68401"/>
    <lineage>
        <taxon>Eukaryota</taxon>
        <taxon>Fungi</taxon>
        <taxon>Fungi incertae sedis</taxon>
        <taxon>Zoopagomycota</taxon>
        <taxon>Kickxellomycotina</taxon>
        <taxon>Kickxellomycetes</taxon>
        <taxon>Kickxellales</taxon>
        <taxon>Kickxellaceae</taxon>
        <taxon>Spiromyces</taxon>
    </lineage>
</organism>
<dbReference type="Proteomes" id="UP001145114">
    <property type="component" value="Unassembled WGS sequence"/>
</dbReference>
<evidence type="ECO:0000313" key="1">
    <source>
        <dbReference type="EMBL" id="KAJ1680416.1"/>
    </source>
</evidence>